<reference evidence="2 3" key="1">
    <citation type="submission" date="2024-10" db="EMBL/GenBank/DDBJ databases">
        <title>The Natural Products Discovery Center: Release of the First 8490 Sequenced Strains for Exploring Actinobacteria Biosynthetic Diversity.</title>
        <authorList>
            <person name="Kalkreuter E."/>
            <person name="Kautsar S.A."/>
            <person name="Yang D."/>
            <person name="Bader C.D."/>
            <person name="Teijaro C.N."/>
            <person name="Fluegel L."/>
            <person name="Davis C.M."/>
            <person name="Simpson J.R."/>
            <person name="Lauterbach L."/>
            <person name="Steele A.D."/>
            <person name="Gui C."/>
            <person name="Meng S."/>
            <person name="Li G."/>
            <person name="Viehrig K."/>
            <person name="Ye F."/>
            <person name="Su P."/>
            <person name="Kiefer A.F."/>
            <person name="Nichols A."/>
            <person name="Cepeda A.J."/>
            <person name="Yan W."/>
            <person name="Fan B."/>
            <person name="Jiang Y."/>
            <person name="Adhikari A."/>
            <person name="Zheng C.-J."/>
            <person name="Schuster L."/>
            <person name="Cowan T.M."/>
            <person name="Smanski M.J."/>
            <person name="Chevrette M.G."/>
            <person name="De Carvalho L.P.S."/>
            <person name="Shen B."/>
        </authorList>
    </citation>
    <scope>NUCLEOTIDE SEQUENCE [LARGE SCALE GENOMIC DNA]</scope>
    <source>
        <strain evidence="2 3">NPDC004119</strain>
    </source>
</reference>
<gene>
    <name evidence="2" type="ORF">ACFYU5_08415</name>
</gene>
<name>A0ABW6P1Z9_9NOCA</name>
<keyword evidence="1" id="KW-0812">Transmembrane</keyword>
<dbReference type="EMBL" id="JBIAMT010000002">
    <property type="protein sequence ID" value="MFF0496411.1"/>
    <property type="molecule type" value="Genomic_DNA"/>
</dbReference>
<dbReference type="RefSeq" id="WP_387391646.1">
    <property type="nucleotide sequence ID" value="NZ_JBIAMT010000002.1"/>
</dbReference>
<keyword evidence="1" id="KW-0472">Membrane</keyword>
<organism evidence="2 3">
    <name type="scientific">Nocardia aobensis</name>
    <dbReference type="NCBI Taxonomy" id="257277"/>
    <lineage>
        <taxon>Bacteria</taxon>
        <taxon>Bacillati</taxon>
        <taxon>Actinomycetota</taxon>
        <taxon>Actinomycetes</taxon>
        <taxon>Mycobacteriales</taxon>
        <taxon>Nocardiaceae</taxon>
        <taxon>Nocardia</taxon>
    </lineage>
</organism>
<keyword evidence="1" id="KW-1133">Transmembrane helix</keyword>
<keyword evidence="3" id="KW-1185">Reference proteome</keyword>
<accession>A0ABW6P1Z9</accession>
<sequence>MIGLWVLVVTAVVVLLTIVLVAWCWPNRIPKGWSVDEIRRRIEDEEDTEL</sequence>
<evidence type="ECO:0000313" key="3">
    <source>
        <dbReference type="Proteomes" id="UP001601442"/>
    </source>
</evidence>
<dbReference type="Proteomes" id="UP001601442">
    <property type="component" value="Unassembled WGS sequence"/>
</dbReference>
<evidence type="ECO:0000256" key="1">
    <source>
        <dbReference type="SAM" id="Phobius"/>
    </source>
</evidence>
<comment type="caution">
    <text evidence="2">The sequence shown here is derived from an EMBL/GenBank/DDBJ whole genome shotgun (WGS) entry which is preliminary data.</text>
</comment>
<feature type="transmembrane region" description="Helical" evidence="1">
    <location>
        <begin position="6"/>
        <end position="25"/>
    </location>
</feature>
<protein>
    <submittedName>
        <fullName evidence="2">Uncharacterized protein</fullName>
    </submittedName>
</protein>
<proteinExistence type="predicted"/>
<evidence type="ECO:0000313" key="2">
    <source>
        <dbReference type="EMBL" id="MFF0496411.1"/>
    </source>
</evidence>